<feature type="binding site" evidence="8">
    <location>
        <position position="202"/>
    </location>
    <ligand>
        <name>Zn(2+)</name>
        <dbReference type="ChEBI" id="CHEBI:29105"/>
        <note>catalytic</note>
    </ligand>
</feature>
<feature type="active site" evidence="8">
    <location>
        <position position="137"/>
    </location>
</feature>
<evidence type="ECO:0000313" key="10">
    <source>
        <dbReference type="EMBL" id="NKI17755.1"/>
    </source>
</evidence>
<evidence type="ECO:0000256" key="2">
    <source>
        <dbReference type="ARBA" id="ARBA00022723"/>
    </source>
</evidence>
<keyword evidence="7 8" id="KW-0482">Metalloprotease</keyword>
<dbReference type="InterPro" id="IPR001915">
    <property type="entry name" value="Peptidase_M48"/>
</dbReference>
<evidence type="ECO:0000256" key="8">
    <source>
        <dbReference type="HAMAP-Rule" id="MF_00997"/>
    </source>
</evidence>
<feature type="active site" description="Proton donor" evidence="8">
    <location>
        <position position="206"/>
    </location>
</feature>
<evidence type="ECO:0000256" key="7">
    <source>
        <dbReference type="ARBA" id="ARBA00023049"/>
    </source>
</evidence>
<dbReference type="RefSeq" id="WP_168450296.1">
    <property type="nucleotide sequence ID" value="NZ_JAAWWK010000003.1"/>
</dbReference>
<keyword evidence="3 8" id="KW-0732">Signal</keyword>
<keyword evidence="11" id="KW-1185">Reference proteome</keyword>
<protein>
    <recommendedName>
        <fullName evidence="8">Putative beta-barrel assembly-enhancing protease</fullName>
        <ecNumber evidence="8">3.4.-.-</ecNumber>
    </recommendedName>
</protein>
<dbReference type="InterPro" id="IPR011990">
    <property type="entry name" value="TPR-like_helical_dom_sf"/>
</dbReference>
<comment type="subcellular location">
    <subcellularLocation>
        <location evidence="8">Periplasm</location>
    </subcellularLocation>
</comment>
<dbReference type="PANTHER" id="PTHR22726:SF1">
    <property type="entry name" value="METALLOENDOPEPTIDASE OMA1, MITOCHONDRIAL"/>
    <property type="match status" value="1"/>
</dbReference>
<comment type="function">
    <text evidence="8">Functions as both a chaperone and a metalloprotease. Maintains the integrity of the outer membrane by promoting either the assembly or the elimination of outer membrane proteins, depending on their folding state.</text>
</comment>
<keyword evidence="6 8" id="KW-0862">Zinc</keyword>
<name>A0ABX1GEX4_9GAMM</name>
<accession>A0ABX1GEX4</accession>
<organism evidence="10 11">
    <name type="scientific">Spongiibacter thalassae</name>
    <dbReference type="NCBI Taxonomy" id="2721624"/>
    <lineage>
        <taxon>Bacteria</taxon>
        <taxon>Pseudomonadati</taxon>
        <taxon>Pseudomonadota</taxon>
        <taxon>Gammaproteobacteria</taxon>
        <taxon>Cellvibrionales</taxon>
        <taxon>Spongiibacteraceae</taxon>
        <taxon>Spongiibacter</taxon>
    </lineage>
</organism>
<dbReference type="Proteomes" id="UP000765845">
    <property type="component" value="Unassembled WGS sequence"/>
</dbReference>
<keyword evidence="4 8" id="KW-0574">Periplasm</keyword>
<evidence type="ECO:0000256" key="6">
    <source>
        <dbReference type="ARBA" id="ARBA00022833"/>
    </source>
</evidence>
<comment type="caution">
    <text evidence="10">The sequence shown here is derived from an EMBL/GenBank/DDBJ whole genome shotgun (WGS) entry which is preliminary data.</text>
</comment>
<dbReference type="InterPro" id="IPR051156">
    <property type="entry name" value="Mito/Outer_Membr_Metalloprot"/>
</dbReference>
<comment type="cofactor">
    <cofactor evidence="8">
        <name>Zn(2+)</name>
        <dbReference type="ChEBI" id="CHEBI:29105"/>
    </cofactor>
    <text evidence="8">Binds 1 zinc ion per subunit.</text>
</comment>
<comment type="similarity">
    <text evidence="8">Belongs to the peptidase M48 family. BepA subfamily.</text>
</comment>
<feature type="binding site" evidence="8">
    <location>
        <position position="140"/>
    </location>
    <ligand>
        <name>Zn(2+)</name>
        <dbReference type="ChEBI" id="CHEBI:29105"/>
        <note>catalytic</note>
    </ligand>
</feature>
<evidence type="ECO:0000256" key="3">
    <source>
        <dbReference type="ARBA" id="ARBA00022729"/>
    </source>
</evidence>
<evidence type="ECO:0000259" key="9">
    <source>
        <dbReference type="Pfam" id="PF01435"/>
    </source>
</evidence>
<proteinExistence type="inferred from homology"/>
<keyword evidence="2 8" id="KW-0479">Metal-binding</keyword>
<dbReference type="Gene3D" id="3.30.2010.10">
    <property type="entry name" value="Metalloproteases ('zincins'), catalytic domain"/>
    <property type="match status" value="1"/>
</dbReference>
<dbReference type="Pfam" id="PF01435">
    <property type="entry name" value="Peptidase_M48"/>
    <property type="match status" value="1"/>
</dbReference>
<dbReference type="Pfam" id="PF14559">
    <property type="entry name" value="TPR_19"/>
    <property type="match status" value="1"/>
</dbReference>
<dbReference type="EMBL" id="JAAWWK010000003">
    <property type="protein sequence ID" value="NKI17755.1"/>
    <property type="molecule type" value="Genomic_DNA"/>
</dbReference>
<keyword evidence="1 8" id="KW-0645">Protease</keyword>
<sequence precursor="true">MLGRSRFAITFTLLCAAASPFISAAPRNAEVNLPELGEVSASHYSSQQEYELGRMWLKMFRTQVQTLSDPLLQSYLESTLYNLAVHSDLKDHRLDTVIVDNETINAFAVPGGVIGIHSGLFLFSDNEAQFAGVLAHELGHLSQRHFNRSIDKARESAIPSLAGMLAGIIIAATAGADAGIAAITATQAAALDNRLRFSREHEKEADRVGMETLARADMDPAGIPAMFENMNKNLRYARSKPPEFLLTHPLTESRISDSKNRARQYQRKVYTDSLNFQLMKMRAELHHAKEPENQLIKWQRATGANGEARRYGIVIALIELERWDEAEKQLADLLREDPGRIAYTIAHSDILLGQKKTAQAIAVLREELDLSPGNHPLTMQLAYVLEKSGRYKEADTVLSAHSERRPTDPALWYQLAEIRGLAGNILGVHMARAEYFYLNAQFDRAKSQLQYAYPLTGNNAFLQGKIKQRLREIDDMRKKLEEFK</sequence>
<evidence type="ECO:0000313" key="11">
    <source>
        <dbReference type="Proteomes" id="UP000765845"/>
    </source>
</evidence>
<reference evidence="10 11" key="1">
    <citation type="submission" date="2020-04" db="EMBL/GenBank/DDBJ databases">
        <authorList>
            <person name="Yoon J."/>
        </authorList>
    </citation>
    <scope>NUCLEOTIDE SEQUENCE [LARGE SCALE GENOMIC DNA]</scope>
    <source>
        <strain evidence="10 11">KMU-166</strain>
    </source>
</reference>
<keyword evidence="5 8" id="KW-0378">Hydrolase</keyword>
<evidence type="ECO:0000256" key="4">
    <source>
        <dbReference type="ARBA" id="ARBA00022764"/>
    </source>
</evidence>
<feature type="domain" description="Peptidase M48" evidence="9">
    <location>
        <begin position="71"/>
        <end position="260"/>
    </location>
</feature>
<gene>
    <name evidence="10" type="ORF">HCU74_10005</name>
</gene>
<feature type="chain" id="PRO_5044928540" description="Putative beta-barrel assembly-enhancing protease" evidence="8">
    <location>
        <begin position="25"/>
        <end position="484"/>
    </location>
</feature>
<feature type="signal peptide" evidence="8">
    <location>
        <begin position="1"/>
        <end position="24"/>
    </location>
</feature>
<dbReference type="HAMAP" id="MF_00997">
    <property type="entry name" value="Protease_BepA"/>
    <property type="match status" value="1"/>
</dbReference>
<dbReference type="PANTHER" id="PTHR22726">
    <property type="entry name" value="METALLOENDOPEPTIDASE OMA1"/>
    <property type="match status" value="1"/>
</dbReference>
<evidence type="ECO:0000256" key="1">
    <source>
        <dbReference type="ARBA" id="ARBA00022670"/>
    </source>
</evidence>
<dbReference type="Gene3D" id="1.25.40.10">
    <property type="entry name" value="Tetratricopeptide repeat domain"/>
    <property type="match status" value="1"/>
</dbReference>
<dbReference type="EC" id="3.4.-.-" evidence="8"/>
<dbReference type="CDD" id="cd07324">
    <property type="entry name" value="M48C_Oma1-like"/>
    <property type="match status" value="1"/>
</dbReference>
<feature type="binding site" evidence="8">
    <location>
        <position position="136"/>
    </location>
    <ligand>
        <name>Zn(2+)</name>
        <dbReference type="ChEBI" id="CHEBI:29105"/>
        <note>catalytic</note>
    </ligand>
</feature>
<dbReference type="SUPFAM" id="SSF48452">
    <property type="entry name" value="TPR-like"/>
    <property type="match status" value="1"/>
</dbReference>
<evidence type="ECO:0000256" key="5">
    <source>
        <dbReference type="ARBA" id="ARBA00022801"/>
    </source>
</evidence>
<dbReference type="InterPro" id="IPR030873">
    <property type="entry name" value="Protease_BepA"/>
</dbReference>